<dbReference type="Pfam" id="PF00892">
    <property type="entry name" value="EamA"/>
    <property type="match status" value="1"/>
</dbReference>
<dbReference type="GO" id="GO:0022857">
    <property type="term" value="F:transmembrane transporter activity"/>
    <property type="evidence" value="ECO:0007669"/>
    <property type="project" value="InterPro"/>
</dbReference>
<dbReference type="SUPFAM" id="SSF103481">
    <property type="entry name" value="Multidrug resistance efflux transporter EmrE"/>
    <property type="match status" value="2"/>
</dbReference>
<feature type="transmembrane region" description="Helical" evidence="6">
    <location>
        <begin position="277"/>
        <end position="295"/>
    </location>
</feature>
<accession>A0A7N2RFH9</accession>
<feature type="transmembrane region" description="Helical" evidence="6">
    <location>
        <begin position="44"/>
        <end position="66"/>
    </location>
</feature>
<evidence type="ECO:0000256" key="1">
    <source>
        <dbReference type="ARBA" id="ARBA00004141"/>
    </source>
</evidence>
<feature type="transmembrane region" description="Helical" evidence="6">
    <location>
        <begin position="16"/>
        <end position="38"/>
    </location>
</feature>
<keyword evidence="5 6" id="KW-0472">Membrane</keyword>
<dbReference type="PANTHER" id="PTHR31218">
    <property type="entry name" value="WAT1-RELATED PROTEIN"/>
    <property type="match status" value="1"/>
</dbReference>
<dbReference type="InParanoid" id="A0A7N2RFH9"/>
<evidence type="ECO:0000256" key="4">
    <source>
        <dbReference type="ARBA" id="ARBA00022989"/>
    </source>
</evidence>
<evidence type="ECO:0000256" key="2">
    <source>
        <dbReference type="ARBA" id="ARBA00007635"/>
    </source>
</evidence>
<feature type="domain" description="EamA" evidence="7">
    <location>
        <begin position="345"/>
        <end position="484"/>
    </location>
</feature>
<organism evidence="8 9">
    <name type="scientific">Quercus lobata</name>
    <name type="common">Valley oak</name>
    <dbReference type="NCBI Taxonomy" id="97700"/>
    <lineage>
        <taxon>Eukaryota</taxon>
        <taxon>Viridiplantae</taxon>
        <taxon>Streptophyta</taxon>
        <taxon>Embryophyta</taxon>
        <taxon>Tracheophyta</taxon>
        <taxon>Spermatophyta</taxon>
        <taxon>Magnoliopsida</taxon>
        <taxon>eudicotyledons</taxon>
        <taxon>Gunneridae</taxon>
        <taxon>Pentapetalae</taxon>
        <taxon>rosids</taxon>
        <taxon>fabids</taxon>
        <taxon>Fagales</taxon>
        <taxon>Fagaceae</taxon>
        <taxon>Quercus</taxon>
    </lineage>
</organism>
<dbReference type="GO" id="GO:0016020">
    <property type="term" value="C:membrane"/>
    <property type="evidence" value="ECO:0007669"/>
    <property type="project" value="UniProtKB-SubCell"/>
</dbReference>
<proteinExistence type="inferred from homology"/>
<keyword evidence="9" id="KW-1185">Reference proteome</keyword>
<feature type="transmembrane region" description="Helical" evidence="6">
    <location>
        <begin position="466"/>
        <end position="486"/>
    </location>
</feature>
<dbReference type="Gramene" id="QL93p1998_0003:mrna">
    <property type="protein sequence ID" value="QL93p1998_0003:mrna"/>
    <property type="gene ID" value="QL93p1998_0003"/>
</dbReference>
<keyword evidence="4 6" id="KW-1133">Transmembrane helix</keyword>
<keyword evidence="3 6" id="KW-0812">Transmembrane</keyword>
<feature type="transmembrane region" description="Helical" evidence="6">
    <location>
        <begin position="244"/>
        <end position="271"/>
    </location>
</feature>
<evidence type="ECO:0000256" key="3">
    <source>
        <dbReference type="ARBA" id="ARBA00022692"/>
    </source>
</evidence>
<name>A0A7N2RFH9_QUELO</name>
<dbReference type="EnsemblPlants" id="QL93p1998_0003:mrna">
    <property type="protein sequence ID" value="QL93p1998_0003:mrna"/>
    <property type="gene ID" value="QL93p1998_0003"/>
</dbReference>
<reference evidence="8" key="1">
    <citation type="submission" date="2021-01" db="UniProtKB">
        <authorList>
            <consortium name="EnsemblPlants"/>
        </authorList>
    </citation>
    <scope>IDENTIFICATION</scope>
</reference>
<evidence type="ECO:0000259" key="7">
    <source>
        <dbReference type="Pfam" id="PF00892"/>
    </source>
</evidence>
<feature type="transmembrane region" description="Helical" evidence="6">
    <location>
        <begin position="409"/>
        <end position="428"/>
    </location>
</feature>
<dbReference type="InterPro" id="IPR030184">
    <property type="entry name" value="WAT1-related"/>
</dbReference>
<dbReference type="InterPro" id="IPR000620">
    <property type="entry name" value="EamA_dom"/>
</dbReference>
<evidence type="ECO:0000313" key="9">
    <source>
        <dbReference type="Proteomes" id="UP000594261"/>
    </source>
</evidence>
<dbReference type="Proteomes" id="UP000594261">
    <property type="component" value="Unassembled WGS sequence"/>
</dbReference>
<feature type="transmembrane region" description="Helical" evidence="6">
    <location>
        <begin position="440"/>
        <end position="460"/>
    </location>
</feature>
<comment type="subcellular location">
    <subcellularLocation>
        <location evidence="1">Membrane</location>
        <topology evidence="1">Multi-pass membrane protein</topology>
    </subcellularLocation>
</comment>
<feature type="transmembrane region" description="Helical" evidence="6">
    <location>
        <begin position="307"/>
        <end position="325"/>
    </location>
</feature>
<evidence type="ECO:0000256" key="5">
    <source>
        <dbReference type="ARBA" id="ARBA00023136"/>
    </source>
</evidence>
<evidence type="ECO:0000256" key="6">
    <source>
        <dbReference type="SAM" id="Phobius"/>
    </source>
</evidence>
<protein>
    <recommendedName>
        <fullName evidence="7">EamA domain-containing protein</fullName>
    </recommendedName>
</protein>
<evidence type="ECO:0000313" key="8">
    <source>
        <dbReference type="EnsemblPlants" id="QL93p1998_0003:mrna"/>
    </source>
</evidence>
<feature type="transmembrane region" description="Helical" evidence="6">
    <location>
        <begin position="377"/>
        <end position="397"/>
    </location>
</feature>
<comment type="similarity">
    <text evidence="2">Belongs to the drug/metabolite transporter (DMT) superfamily. Plant drug/metabolite exporter (P-DME) (TC 2.A.7.4) family.</text>
</comment>
<dbReference type="InterPro" id="IPR037185">
    <property type="entry name" value="EmrE-like"/>
</dbReference>
<sequence>MEMTRCLLLGFEASKAYLFLTLNELFLAVFMILVQSLTSNGVSALVLVVYEHVIATVLLSFLAFFLERSKVNAKSQSQLIQGQSQQIHGPGQFRVSGSGHVWPNSDLVVENLQRCLGLCSNVLVARVANAVAYGDRSSGFSTQEAEEHGCVFGFSKGRLVLHKSEIHVTGLLKFVDLGHSIERWWLRDAVESRSNRQACVTSDGGVHVLNQQFFQNLNEKKDGDWGLNPGLGRWNNRPPFSIKILCYAFLLGLLQISLSQVLFTMSLQFVASTYQSVGLNLIPSLVFVMALIFHQEKLKCWSINGQAKIWGLALTAAGALVVLLWKGPVVLNSMFNIQATSDVFTGSIMIIVGVLAKSFSNILVGHVIQFCPAELSLTAMMSLFGTIQTAVVSAFVISWSSWDLKWEKGLVLVTILLGGIVVTGLSYYVMTWSIKKKGPVFTSAFDPLLVVFSFFLQTFVLGNSAYLGSIVGAVLVILGLYLILWAKNNDMDNKGIVTDDSVYSPLIQP</sequence>
<dbReference type="AlphaFoldDB" id="A0A7N2RFH9"/>